<reference evidence="1 2" key="1">
    <citation type="submission" date="2015-04" db="EMBL/GenBank/DDBJ databases">
        <title>Comparative genomics of rhizobia nodulating Arachis hypogaea in China.</title>
        <authorList>
            <person name="Li Y."/>
        </authorList>
    </citation>
    <scope>NUCLEOTIDE SEQUENCE [LARGE SCALE GENOMIC DNA]</scope>
    <source>
        <strain evidence="1 2">CCBAU 51787</strain>
    </source>
</reference>
<sequence>MISGLNDQSQGEYERWQHKTVNVLKHIPSWFGVARRPSSRISMALSRAVAEHALNTFVENPAKYARVLDYRTRIANLEPIGFL</sequence>
<proteinExistence type="predicted"/>
<gene>
    <name evidence="1" type="ORF">XH94_10975</name>
</gene>
<comment type="caution">
    <text evidence="1">The sequence shown here is derived from an EMBL/GenBank/DDBJ whole genome shotgun (WGS) entry which is preliminary data.</text>
</comment>
<dbReference type="Proteomes" id="UP000290565">
    <property type="component" value="Unassembled WGS sequence"/>
</dbReference>
<evidence type="ECO:0000313" key="1">
    <source>
        <dbReference type="EMBL" id="RXH40839.1"/>
    </source>
</evidence>
<dbReference type="EMBL" id="LBJM01000033">
    <property type="protein sequence ID" value="RXH40839.1"/>
    <property type="molecule type" value="Genomic_DNA"/>
</dbReference>
<accession>A0A4Q0SQU8</accession>
<dbReference type="AlphaFoldDB" id="A0A4Q0SQU8"/>
<organism evidence="1 2">
    <name type="scientific">Bradyrhizobium zhanjiangense</name>
    <dbReference type="NCBI Taxonomy" id="1325107"/>
    <lineage>
        <taxon>Bacteria</taxon>
        <taxon>Pseudomonadati</taxon>
        <taxon>Pseudomonadota</taxon>
        <taxon>Alphaproteobacteria</taxon>
        <taxon>Hyphomicrobiales</taxon>
        <taxon>Nitrobacteraceae</taxon>
        <taxon>Bradyrhizobium</taxon>
    </lineage>
</organism>
<protein>
    <submittedName>
        <fullName evidence="1">Uncharacterized protein</fullName>
    </submittedName>
</protein>
<name>A0A4Q0SQU8_9BRAD</name>
<evidence type="ECO:0000313" key="2">
    <source>
        <dbReference type="Proteomes" id="UP000290565"/>
    </source>
</evidence>